<evidence type="ECO:0000256" key="2">
    <source>
        <dbReference type="SAM" id="Phobius"/>
    </source>
</evidence>
<comment type="caution">
    <text evidence="3">The sequence shown here is derived from an EMBL/GenBank/DDBJ whole genome shotgun (WGS) entry which is preliminary data.</text>
</comment>
<dbReference type="OrthoDB" id="2428063at2759"/>
<keyword evidence="2" id="KW-0812">Transmembrane</keyword>
<dbReference type="EMBL" id="JAAAJA010000434">
    <property type="protein sequence ID" value="KAG0253878.1"/>
    <property type="molecule type" value="Genomic_DNA"/>
</dbReference>
<proteinExistence type="predicted"/>
<feature type="transmembrane region" description="Helical" evidence="2">
    <location>
        <begin position="115"/>
        <end position="137"/>
    </location>
</feature>
<gene>
    <name evidence="3" type="ORF">BG011_006116</name>
</gene>
<evidence type="ECO:0000313" key="4">
    <source>
        <dbReference type="Proteomes" id="UP000726737"/>
    </source>
</evidence>
<dbReference type="Proteomes" id="UP000726737">
    <property type="component" value="Unassembled WGS sequence"/>
</dbReference>
<protein>
    <submittedName>
        <fullName evidence="3">Uncharacterized protein</fullName>
    </submittedName>
</protein>
<evidence type="ECO:0000313" key="3">
    <source>
        <dbReference type="EMBL" id="KAG0253878.1"/>
    </source>
</evidence>
<accession>A0A9P6U022</accession>
<name>A0A9P6U022_9FUNG</name>
<keyword evidence="2" id="KW-0472">Membrane</keyword>
<organism evidence="3 4">
    <name type="scientific">Mortierella polycephala</name>
    <dbReference type="NCBI Taxonomy" id="41804"/>
    <lineage>
        <taxon>Eukaryota</taxon>
        <taxon>Fungi</taxon>
        <taxon>Fungi incertae sedis</taxon>
        <taxon>Mucoromycota</taxon>
        <taxon>Mortierellomycotina</taxon>
        <taxon>Mortierellomycetes</taxon>
        <taxon>Mortierellales</taxon>
        <taxon>Mortierellaceae</taxon>
        <taxon>Mortierella</taxon>
    </lineage>
</organism>
<dbReference type="AlphaFoldDB" id="A0A9P6U022"/>
<sequence>MTFAAINLCALAAALQVYSPYTTSGHNSSNNFQDAPQFAVNTFLFLAGTYSFLGKSQWSRSVRIFAGLVLAACNLTLVSSQFRDMDVNGGCDHGQLYNSHRTISGGIGPLKQRCYIQMVLGIISVFWGALLLIELTLTDVERKRELDRKWNIYRTAYEAHQQQQLSEVTHYYRPDMTLSERTRPDSPVEMEMLPAYEPRPNGPRPRIVDLAHMGQVSPPARMHRGSLQVAAQVRSPPPSYQSPRI</sequence>
<evidence type="ECO:0000256" key="1">
    <source>
        <dbReference type="SAM" id="MobiDB-lite"/>
    </source>
</evidence>
<keyword evidence="2" id="KW-1133">Transmembrane helix</keyword>
<reference evidence="3" key="1">
    <citation type="journal article" date="2020" name="Fungal Divers.">
        <title>Resolving the Mortierellaceae phylogeny through synthesis of multi-gene phylogenetics and phylogenomics.</title>
        <authorList>
            <person name="Vandepol N."/>
            <person name="Liber J."/>
            <person name="Desiro A."/>
            <person name="Na H."/>
            <person name="Kennedy M."/>
            <person name="Barry K."/>
            <person name="Grigoriev I.V."/>
            <person name="Miller A.N."/>
            <person name="O'Donnell K."/>
            <person name="Stajich J.E."/>
            <person name="Bonito G."/>
        </authorList>
    </citation>
    <scope>NUCLEOTIDE SEQUENCE</scope>
    <source>
        <strain evidence="3">KOD948</strain>
    </source>
</reference>
<feature type="region of interest" description="Disordered" evidence="1">
    <location>
        <begin position="214"/>
        <end position="245"/>
    </location>
</feature>
<keyword evidence="4" id="KW-1185">Reference proteome</keyword>
<feature type="transmembrane region" description="Helical" evidence="2">
    <location>
        <begin position="65"/>
        <end position="82"/>
    </location>
</feature>
<feature type="compositionally biased region" description="Pro residues" evidence="1">
    <location>
        <begin position="235"/>
        <end position="245"/>
    </location>
</feature>
<feature type="transmembrane region" description="Helical" evidence="2">
    <location>
        <begin position="35"/>
        <end position="53"/>
    </location>
</feature>